<keyword evidence="2" id="KW-0732">Signal</keyword>
<evidence type="ECO:0000256" key="1">
    <source>
        <dbReference type="SAM" id="MobiDB-lite"/>
    </source>
</evidence>
<dbReference type="AlphaFoldDB" id="A0A1T4JVQ6"/>
<organism evidence="3 4">
    <name type="scientific">Enhydrobacter aerosaccus</name>
    <dbReference type="NCBI Taxonomy" id="225324"/>
    <lineage>
        <taxon>Bacteria</taxon>
        <taxon>Pseudomonadati</taxon>
        <taxon>Pseudomonadota</taxon>
        <taxon>Alphaproteobacteria</taxon>
        <taxon>Hyphomicrobiales</taxon>
        <taxon>Enhydrobacter</taxon>
    </lineage>
</organism>
<feature type="chain" id="PRO_5010581723" evidence="2">
    <location>
        <begin position="18"/>
        <end position="152"/>
    </location>
</feature>
<dbReference type="OrthoDB" id="7375773at2"/>
<gene>
    <name evidence="3" type="ORF">SAMN02745126_00505</name>
</gene>
<reference evidence="4" key="1">
    <citation type="submission" date="2017-02" db="EMBL/GenBank/DDBJ databases">
        <authorList>
            <person name="Varghese N."/>
            <person name="Submissions S."/>
        </authorList>
    </citation>
    <scope>NUCLEOTIDE SEQUENCE [LARGE SCALE GENOMIC DNA]</scope>
    <source>
        <strain evidence="4">ATCC 27094</strain>
    </source>
</reference>
<evidence type="ECO:0000313" key="4">
    <source>
        <dbReference type="Proteomes" id="UP000190092"/>
    </source>
</evidence>
<sequence length="152" mass="15434">MVSVRLMVLAAAGVAIAGCANNNTHNNSLPTPLYALQKVPPAYRKTPEGVIVDDADVHLDAQGYRVDKNGKRIQQVDVQQKMANENSNPVAGYYISSIGAAASGNVMAPSVGAGSGVGAGPGSATIVPGGQALPPVPRELLPTPGEGPMPPQ</sequence>
<evidence type="ECO:0000256" key="2">
    <source>
        <dbReference type="SAM" id="SignalP"/>
    </source>
</evidence>
<dbReference type="Proteomes" id="UP000190092">
    <property type="component" value="Unassembled WGS sequence"/>
</dbReference>
<accession>A0A1T4JVQ6</accession>
<dbReference type="RefSeq" id="WP_085932237.1">
    <property type="nucleotide sequence ID" value="NZ_FUWJ01000001.1"/>
</dbReference>
<evidence type="ECO:0000313" key="3">
    <source>
        <dbReference type="EMBL" id="SJZ34147.1"/>
    </source>
</evidence>
<feature type="region of interest" description="Disordered" evidence="1">
    <location>
        <begin position="122"/>
        <end position="152"/>
    </location>
</feature>
<dbReference type="PROSITE" id="PS51257">
    <property type="entry name" value="PROKAR_LIPOPROTEIN"/>
    <property type="match status" value="1"/>
</dbReference>
<dbReference type="EMBL" id="FUWJ01000001">
    <property type="protein sequence ID" value="SJZ34147.1"/>
    <property type="molecule type" value="Genomic_DNA"/>
</dbReference>
<feature type="signal peptide" evidence="2">
    <location>
        <begin position="1"/>
        <end position="17"/>
    </location>
</feature>
<proteinExistence type="predicted"/>
<protein>
    <submittedName>
        <fullName evidence="3">Uncharacterized protein</fullName>
    </submittedName>
</protein>
<keyword evidence="4" id="KW-1185">Reference proteome</keyword>
<name>A0A1T4JVQ6_9HYPH</name>